<evidence type="ECO:0000313" key="3">
    <source>
        <dbReference type="EMBL" id="AEY60301.1"/>
    </source>
</evidence>
<dbReference type="AlphaFoldDB" id="V9III4"/>
<protein>
    <recommendedName>
        <fullName evidence="2">Fibulin C-terminal Ig-like domain-containing protein</fullName>
    </recommendedName>
</protein>
<accession>V9III4</accession>
<dbReference type="EMBL" id="JR047022">
    <property type="protein sequence ID" value="AEY60301.1"/>
    <property type="molecule type" value="mRNA"/>
</dbReference>
<dbReference type="InterPro" id="IPR055088">
    <property type="entry name" value="Fibulin_C"/>
</dbReference>
<evidence type="ECO:0000259" key="2">
    <source>
        <dbReference type="Pfam" id="PF22914"/>
    </source>
</evidence>
<organism evidence="3">
    <name type="scientific">Apis cerana</name>
    <name type="common">Indian honeybee</name>
    <dbReference type="NCBI Taxonomy" id="7461"/>
    <lineage>
        <taxon>Eukaryota</taxon>
        <taxon>Metazoa</taxon>
        <taxon>Ecdysozoa</taxon>
        <taxon>Arthropoda</taxon>
        <taxon>Hexapoda</taxon>
        <taxon>Insecta</taxon>
        <taxon>Pterygota</taxon>
        <taxon>Neoptera</taxon>
        <taxon>Endopterygota</taxon>
        <taxon>Hymenoptera</taxon>
        <taxon>Apocrita</taxon>
        <taxon>Aculeata</taxon>
        <taxon>Apoidea</taxon>
        <taxon>Anthophila</taxon>
        <taxon>Apidae</taxon>
        <taxon>Apis</taxon>
    </lineage>
</organism>
<sequence length="103" mass="11566">MLPVMPNRPEELFKMKGYHLPGSAIQFSMAFLEARAPPGIQRATESCFALRKPEPTQAVLVMTQSIQGPQEIELDLNMEVYHNAHFAGSAIAKILIFVSQYEF</sequence>
<gene>
    <name evidence="3" type="ORF">ACCB08243</name>
</gene>
<keyword evidence="1" id="KW-0677">Repeat</keyword>
<name>V9III4_APICE</name>
<feature type="domain" description="Fibulin C-terminal Ig-like" evidence="2">
    <location>
        <begin position="6"/>
        <end position="100"/>
    </location>
</feature>
<reference evidence="3" key="1">
    <citation type="submission" date="2011-11" db="EMBL/GenBank/DDBJ databases">
        <title>Decoding the brain transcriptome of the Eastern honeybee (Apis cerana) based on pyrosequencing.</title>
        <authorList>
            <person name="Sun L."/>
            <person name="Zheng H."/>
            <person name="Wang Y."/>
            <person name="Xie X."/>
            <person name="Zhu Y."/>
            <person name="Gu W."/>
            <person name="Wang S."/>
        </authorList>
    </citation>
    <scope>NUCLEOTIDE SEQUENCE</scope>
    <source>
        <tissue evidence="3">Brain</tissue>
    </source>
</reference>
<dbReference type="Pfam" id="PF22914">
    <property type="entry name" value="Fibulin_C"/>
    <property type="match status" value="1"/>
</dbReference>
<evidence type="ECO:0000256" key="1">
    <source>
        <dbReference type="ARBA" id="ARBA00022737"/>
    </source>
</evidence>
<proteinExistence type="evidence at transcript level"/>